<dbReference type="InterPro" id="IPR006153">
    <property type="entry name" value="Cation/H_exchanger_TM"/>
</dbReference>
<keyword evidence="12" id="KW-1185">Reference proteome</keyword>
<evidence type="ECO:0000256" key="4">
    <source>
        <dbReference type="ARBA" id="ARBA00022449"/>
    </source>
</evidence>
<dbReference type="PANTHER" id="PTHR42751">
    <property type="entry name" value="SODIUM/HYDROGEN EXCHANGER FAMILY/TRKA DOMAIN PROTEIN"/>
    <property type="match status" value="1"/>
</dbReference>
<evidence type="ECO:0000256" key="1">
    <source>
        <dbReference type="ARBA" id="ARBA00004141"/>
    </source>
</evidence>
<evidence type="ECO:0000259" key="10">
    <source>
        <dbReference type="Pfam" id="PF00999"/>
    </source>
</evidence>
<evidence type="ECO:0000256" key="7">
    <source>
        <dbReference type="ARBA" id="ARBA00023065"/>
    </source>
</evidence>
<feature type="transmembrane region" description="Helical" evidence="9">
    <location>
        <begin position="265"/>
        <end position="284"/>
    </location>
</feature>
<comment type="caution">
    <text evidence="11">The sequence shown here is derived from an EMBL/GenBank/DDBJ whole genome shotgun (WGS) entry which is preliminary data.</text>
</comment>
<dbReference type="GO" id="GO:0015297">
    <property type="term" value="F:antiporter activity"/>
    <property type="evidence" value="ECO:0007669"/>
    <property type="project" value="UniProtKB-KW"/>
</dbReference>
<gene>
    <name evidence="11" type="ORF">KY46_08420</name>
</gene>
<name>A0A0F5VDX1_9GAMM</name>
<dbReference type="Proteomes" id="UP000033633">
    <property type="component" value="Unassembled WGS sequence"/>
</dbReference>
<feature type="transmembrane region" description="Helical" evidence="9">
    <location>
        <begin position="34"/>
        <end position="52"/>
    </location>
</feature>
<feature type="transmembrane region" description="Helical" evidence="9">
    <location>
        <begin position="58"/>
        <end position="77"/>
    </location>
</feature>
<feature type="transmembrane region" description="Helical" evidence="9">
    <location>
        <begin position="177"/>
        <end position="198"/>
    </location>
</feature>
<dbReference type="OrthoDB" id="3418949at2"/>
<evidence type="ECO:0000313" key="11">
    <source>
        <dbReference type="EMBL" id="KKD00268.1"/>
    </source>
</evidence>
<accession>A0A0F5VDX1</accession>
<feature type="transmembrane region" description="Helical" evidence="9">
    <location>
        <begin position="235"/>
        <end position="253"/>
    </location>
</feature>
<dbReference type="EMBL" id="JWYV01000005">
    <property type="protein sequence ID" value="KKD00268.1"/>
    <property type="molecule type" value="Genomic_DNA"/>
</dbReference>
<feature type="transmembrane region" description="Helical" evidence="9">
    <location>
        <begin position="6"/>
        <end position="27"/>
    </location>
</feature>
<evidence type="ECO:0000256" key="5">
    <source>
        <dbReference type="ARBA" id="ARBA00022692"/>
    </source>
</evidence>
<dbReference type="STRING" id="265726.KY46_08420"/>
<evidence type="ECO:0000313" key="12">
    <source>
        <dbReference type="Proteomes" id="UP000033633"/>
    </source>
</evidence>
<dbReference type="Pfam" id="PF00999">
    <property type="entry name" value="Na_H_Exchanger"/>
    <property type="match status" value="1"/>
</dbReference>
<proteinExistence type="inferred from homology"/>
<dbReference type="RefSeq" id="WP_046220197.1">
    <property type="nucleotide sequence ID" value="NZ_JWYV01000005.1"/>
</dbReference>
<feature type="transmembrane region" description="Helical" evidence="9">
    <location>
        <begin position="119"/>
        <end position="138"/>
    </location>
</feature>
<dbReference type="InterPro" id="IPR038770">
    <property type="entry name" value="Na+/solute_symporter_sf"/>
</dbReference>
<evidence type="ECO:0000256" key="8">
    <source>
        <dbReference type="ARBA" id="ARBA00023136"/>
    </source>
</evidence>
<dbReference type="GO" id="GO:1902600">
    <property type="term" value="P:proton transmembrane transport"/>
    <property type="evidence" value="ECO:0007669"/>
    <property type="project" value="InterPro"/>
</dbReference>
<feature type="transmembrane region" description="Helical" evidence="9">
    <location>
        <begin position="290"/>
        <end position="316"/>
    </location>
</feature>
<dbReference type="GO" id="GO:0016020">
    <property type="term" value="C:membrane"/>
    <property type="evidence" value="ECO:0007669"/>
    <property type="project" value="UniProtKB-SubCell"/>
</dbReference>
<keyword evidence="3" id="KW-0813">Transport</keyword>
<evidence type="ECO:0000256" key="3">
    <source>
        <dbReference type="ARBA" id="ARBA00022448"/>
    </source>
</evidence>
<sequence length="388" mass="42194">MLNELQTMIFELGIIVVSSALIGTMFLYARQPIILAYIVAGIALGPSGLGLLNDNDRIIQFGQFGVILLLFLLGLNLQPFKLLTLFKESALITLGTCCLFFLVTLGFCLLIGLSLGDSLVAAAALMFSSTVIGLKLIPTTTLHHQRVGEVMTSVLLIQDILAIIVILFLNVREPDAMISAFMLILLKLGLLCLLAYLGVRYLVLPLFRRFDVIQEYTFVTALAWCLLWAETGHLAGLSYEIGAFVAGLSIAISRVSQAISLHLKPLREFFLILFFFAVGAKMDITQGGTVLLWGGLFGVLLVAVKAAGFMIALKLAKEKAPQELSARLSQASEFSLLLAYSALTAGLVSEQGMLFIQAATLMTFILSTYWVVSRFPTPISSASNLRKD</sequence>
<feature type="domain" description="Cation/H+ exchanger transmembrane" evidence="10">
    <location>
        <begin position="18"/>
        <end position="369"/>
    </location>
</feature>
<protein>
    <submittedName>
        <fullName evidence="11">Sodium:hydrogen antiporter</fullName>
    </submittedName>
</protein>
<keyword evidence="6 9" id="KW-1133">Transmembrane helix</keyword>
<dbReference type="PATRIC" id="fig|265726.11.peg.3817"/>
<keyword evidence="7" id="KW-0406">Ion transport</keyword>
<evidence type="ECO:0000256" key="2">
    <source>
        <dbReference type="ARBA" id="ARBA00005551"/>
    </source>
</evidence>
<comment type="subcellular location">
    <subcellularLocation>
        <location evidence="1">Membrane</location>
        <topology evidence="1">Multi-pass membrane protein</topology>
    </subcellularLocation>
</comment>
<feature type="transmembrane region" description="Helical" evidence="9">
    <location>
        <begin position="354"/>
        <end position="372"/>
    </location>
</feature>
<dbReference type="Gene3D" id="1.20.1530.20">
    <property type="match status" value="1"/>
</dbReference>
<feature type="transmembrane region" description="Helical" evidence="9">
    <location>
        <begin position="150"/>
        <end position="171"/>
    </location>
</feature>
<evidence type="ECO:0000256" key="9">
    <source>
        <dbReference type="SAM" id="Phobius"/>
    </source>
</evidence>
<comment type="similarity">
    <text evidence="2">Belongs to the monovalent cation:proton antiporter 2 (CPA2) transporter (TC 2.A.37) family.</text>
</comment>
<keyword evidence="4" id="KW-0050">Antiport</keyword>
<keyword evidence="8 9" id="KW-0472">Membrane</keyword>
<feature type="transmembrane region" description="Helical" evidence="9">
    <location>
        <begin position="328"/>
        <end position="348"/>
    </location>
</feature>
<reference evidence="11 12" key="1">
    <citation type="submission" date="2014-12" db="EMBL/GenBank/DDBJ databases">
        <title>Mercury Reductase activity and rhizosphere competence traits in the genome of root associated Photobacterium halotolerans MELD1.</title>
        <authorList>
            <person name="Mathew D.C."/>
            <person name="Huang C.-C."/>
        </authorList>
    </citation>
    <scope>NUCLEOTIDE SEQUENCE [LARGE SCALE GENOMIC DNA]</scope>
    <source>
        <strain evidence="11 12">MELD1</strain>
    </source>
</reference>
<evidence type="ECO:0000256" key="6">
    <source>
        <dbReference type="ARBA" id="ARBA00022989"/>
    </source>
</evidence>
<dbReference type="PANTHER" id="PTHR42751:SF3">
    <property type="entry name" value="SODIUM_GLUTAMATE SYMPORTER"/>
    <property type="match status" value="1"/>
</dbReference>
<organism evidence="11 12">
    <name type="scientific">Photobacterium halotolerans</name>
    <dbReference type="NCBI Taxonomy" id="265726"/>
    <lineage>
        <taxon>Bacteria</taxon>
        <taxon>Pseudomonadati</taxon>
        <taxon>Pseudomonadota</taxon>
        <taxon>Gammaproteobacteria</taxon>
        <taxon>Vibrionales</taxon>
        <taxon>Vibrionaceae</taxon>
        <taxon>Photobacterium</taxon>
    </lineage>
</organism>
<dbReference type="AlphaFoldDB" id="A0A0F5VDX1"/>
<keyword evidence="5 9" id="KW-0812">Transmembrane</keyword>
<feature type="transmembrane region" description="Helical" evidence="9">
    <location>
        <begin position="89"/>
        <end position="113"/>
    </location>
</feature>